<name>A0A9P8CDG9_9HELO</name>
<protein>
    <submittedName>
        <fullName evidence="11">Tripeptidyl-peptidase sed2</fullName>
    </submittedName>
</protein>
<keyword evidence="3" id="KW-0645">Protease</keyword>
<evidence type="ECO:0000313" key="12">
    <source>
        <dbReference type="Proteomes" id="UP000887226"/>
    </source>
</evidence>
<dbReference type="PANTHER" id="PTHR14218">
    <property type="entry name" value="PROTEASE S8 TRIPEPTIDYL PEPTIDASE I CLN2"/>
    <property type="match status" value="1"/>
</dbReference>
<dbReference type="Gene3D" id="3.40.50.200">
    <property type="entry name" value="Peptidase S8/S53 domain"/>
    <property type="match status" value="1"/>
</dbReference>
<evidence type="ECO:0000256" key="3">
    <source>
        <dbReference type="ARBA" id="ARBA00022670"/>
    </source>
</evidence>
<dbReference type="GO" id="GO:0008240">
    <property type="term" value="F:tripeptidyl-peptidase activity"/>
    <property type="evidence" value="ECO:0007669"/>
    <property type="project" value="TreeGrafter"/>
</dbReference>
<dbReference type="InterPro" id="IPR036852">
    <property type="entry name" value="Peptidase_S8/S53_dom_sf"/>
</dbReference>
<keyword evidence="6" id="KW-0720">Serine protease</keyword>
<evidence type="ECO:0000256" key="4">
    <source>
        <dbReference type="ARBA" id="ARBA00022723"/>
    </source>
</evidence>
<feature type="domain" description="Peptidase S53" evidence="10">
    <location>
        <begin position="228"/>
        <end position="574"/>
    </location>
</feature>
<dbReference type="OrthoDB" id="409122at2759"/>
<proteinExistence type="predicted"/>
<evidence type="ECO:0000256" key="5">
    <source>
        <dbReference type="ARBA" id="ARBA00022801"/>
    </source>
</evidence>
<dbReference type="GO" id="GO:0006508">
    <property type="term" value="P:proteolysis"/>
    <property type="evidence" value="ECO:0007669"/>
    <property type="project" value="UniProtKB-KW"/>
</dbReference>
<keyword evidence="12" id="KW-1185">Reference proteome</keyword>
<dbReference type="AlphaFoldDB" id="A0A9P8CDG9"/>
<evidence type="ECO:0000256" key="2">
    <source>
        <dbReference type="ARBA" id="ARBA00004239"/>
    </source>
</evidence>
<organism evidence="11 12">
    <name type="scientific">Calycina marina</name>
    <dbReference type="NCBI Taxonomy" id="1763456"/>
    <lineage>
        <taxon>Eukaryota</taxon>
        <taxon>Fungi</taxon>
        <taxon>Dikarya</taxon>
        <taxon>Ascomycota</taxon>
        <taxon>Pezizomycotina</taxon>
        <taxon>Leotiomycetes</taxon>
        <taxon>Helotiales</taxon>
        <taxon>Pezizellaceae</taxon>
        <taxon>Calycina</taxon>
    </lineage>
</organism>
<dbReference type="SUPFAM" id="SSF52743">
    <property type="entry name" value="Subtilisin-like"/>
    <property type="match status" value="1"/>
</dbReference>
<dbReference type="CDD" id="cd04056">
    <property type="entry name" value="Peptidases_S53"/>
    <property type="match status" value="1"/>
</dbReference>
<evidence type="ECO:0000256" key="1">
    <source>
        <dbReference type="ARBA" id="ARBA00001913"/>
    </source>
</evidence>
<dbReference type="InterPro" id="IPR015366">
    <property type="entry name" value="S53_propep"/>
</dbReference>
<comment type="cofactor">
    <cofactor evidence="1">
        <name>Ca(2+)</name>
        <dbReference type="ChEBI" id="CHEBI:29108"/>
    </cofactor>
</comment>
<evidence type="ECO:0000256" key="7">
    <source>
        <dbReference type="ARBA" id="ARBA00022837"/>
    </source>
</evidence>
<reference evidence="11" key="1">
    <citation type="journal article" date="2021" name="IMA Fungus">
        <title>Genomic characterization of three marine fungi, including Emericellopsis atlantica sp. nov. with signatures of a generalist lifestyle and marine biomass degradation.</title>
        <authorList>
            <person name="Hagestad O.C."/>
            <person name="Hou L."/>
            <person name="Andersen J.H."/>
            <person name="Hansen E.H."/>
            <person name="Altermark B."/>
            <person name="Li C."/>
            <person name="Kuhnert E."/>
            <person name="Cox R.J."/>
            <person name="Crous P.W."/>
            <person name="Spatafora J.W."/>
            <person name="Lail K."/>
            <person name="Amirebrahimi M."/>
            <person name="Lipzen A."/>
            <person name="Pangilinan J."/>
            <person name="Andreopoulos W."/>
            <person name="Hayes R.D."/>
            <person name="Ng V."/>
            <person name="Grigoriev I.V."/>
            <person name="Jackson S.A."/>
            <person name="Sutton T.D.S."/>
            <person name="Dobson A.D.W."/>
            <person name="Rama T."/>
        </authorList>
    </citation>
    <scope>NUCLEOTIDE SEQUENCE</scope>
    <source>
        <strain evidence="11">TRa3180A</strain>
    </source>
</reference>
<accession>A0A9P8CDG9</accession>
<dbReference type="InterPro" id="IPR030400">
    <property type="entry name" value="Sedolisin_dom"/>
</dbReference>
<evidence type="ECO:0000256" key="9">
    <source>
        <dbReference type="PROSITE-ProRule" id="PRU01032"/>
    </source>
</evidence>
<sequence>MLELLVQMGILKIAVKVLSISTLLGSTLARNAFESLHNIPHGWEFSREGDPNANIRLRLSLKQQNVNIFLEDFLAISTPGHAKYGQHFEGHEIRRMLKPTDETSNMVLEWLQQSGISSIQDDGDYVQFQTTVENAGRMMNTRFNFYRHIHTGEKLLRILQYSVLDEVASHINFIQPTTTFGVPRRQIYTSDIIDEELSSTSVVCSGNGVAGKLTGPTDSKVLASCNLTITPKCLHDLYKVHYKPETTCSNTIGYASFVEEYARYTDLAKFDAKYLPHANGTTQNDSGEANLDQQYALATGYPISITEFSTGGRDILIPDGASPTLSSNTNEPYLTFLLSLLALTNNAIQNSISISYGEPEQEVPAGYASQVCSLFAELGARGKSVIVSSGDSGDSGTGEYCLSNDGTNTTRFMAVLPASCPPAVRMLLAWAGRGFSNLFPRPSYQTPSIPLYLSSLGSLNAGLFNSSGRGFPDIAMQSQNYRIFNQNVEIGTCCREADVGAFFNPWTYEVGEREFRDVVEGGSRGCDGREQSGGALNGGPVIEGASWNAMRGWDPVTGFGTPDFEKLLQISTPGVKNEGGVL</sequence>
<comment type="subcellular location">
    <subcellularLocation>
        <location evidence="2">Secreted</location>
        <location evidence="2">Extracellular space</location>
    </subcellularLocation>
</comment>
<dbReference type="GO" id="GO:0004252">
    <property type="term" value="F:serine-type endopeptidase activity"/>
    <property type="evidence" value="ECO:0007669"/>
    <property type="project" value="InterPro"/>
</dbReference>
<dbReference type="PROSITE" id="PS51695">
    <property type="entry name" value="SEDOLISIN"/>
    <property type="match status" value="1"/>
</dbReference>
<dbReference type="GO" id="GO:0046872">
    <property type="term" value="F:metal ion binding"/>
    <property type="evidence" value="ECO:0007669"/>
    <property type="project" value="UniProtKB-KW"/>
</dbReference>
<dbReference type="SUPFAM" id="SSF54897">
    <property type="entry name" value="Protease propeptides/inhibitors"/>
    <property type="match status" value="1"/>
</dbReference>
<comment type="caution">
    <text evidence="9">Lacks conserved residue(s) required for the propagation of feature annotation.</text>
</comment>
<dbReference type="Proteomes" id="UP000887226">
    <property type="component" value="Unassembled WGS sequence"/>
</dbReference>
<dbReference type="EMBL" id="MU254011">
    <property type="protein sequence ID" value="KAG9243043.1"/>
    <property type="molecule type" value="Genomic_DNA"/>
</dbReference>
<dbReference type="SMART" id="SM00944">
    <property type="entry name" value="Pro-kuma_activ"/>
    <property type="match status" value="1"/>
</dbReference>
<keyword evidence="4" id="KW-0479">Metal-binding</keyword>
<evidence type="ECO:0000313" key="11">
    <source>
        <dbReference type="EMBL" id="KAG9243043.1"/>
    </source>
</evidence>
<keyword evidence="8" id="KW-0865">Zymogen</keyword>
<comment type="caution">
    <text evidence="11">The sequence shown here is derived from an EMBL/GenBank/DDBJ whole genome shotgun (WGS) entry which is preliminary data.</text>
</comment>
<dbReference type="InterPro" id="IPR050819">
    <property type="entry name" value="Tripeptidyl-peptidase_I"/>
</dbReference>
<evidence type="ECO:0000256" key="6">
    <source>
        <dbReference type="ARBA" id="ARBA00022825"/>
    </source>
</evidence>
<evidence type="ECO:0000256" key="8">
    <source>
        <dbReference type="ARBA" id="ARBA00023145"/>
    </source>
</evidence>
<dbReference type="GO" id="GO:0005576">
    <property type="term" value="C:extracellular region"/>
    <property type="evidence" value="ECO:0007669"/>
    <property type="project" value="UniProtKB-SubCell"/>
</dbReference>
<evidence type="ECO:0000259" key="10">
    <source>
        <dbReference type="PROSITE" id="PS51695"/>
    </source>
</evidence>
<dbReference type="Pfam" id="PF09286">
    <property type="entry name" value="Pro-kuma_activ"/>
    <property type="match status" value="1"/>
</dbReference>
<keyword evidence="7" id="KW-0106">Calcium</keyword>
<dbReference type="PANTHER" id="PTHR14218:SF10">
    <property type="entry name" value="PEPTIDASE S53 DOMAIN-CONTAINING PROTEIN"/>
    <property type="match status" value="1"/>
</dbReference>
<keyword evidence="5" id="KW-0378">Hydrolase</keyword>
<dbReference type="CDD" id="cd11377">
    <property type="entry name" value="Pro-peptidase_S53"/>
    <property type="match status" value="1"/>
</dbReference>
<gene>
    <name evidence="11" type="ORF">BJ878DRAFT_481474</name>
</gene>